<name>A0A845QG21_9FIRM</name>
<sequence length="85" mass="10254">MNTIKINGIYRHFKGDYYLLVGTANHSETGETYAVYRKLYEDCGLWIRPLDMFLEEVDHEKYPDVKQKYRFQLQEISSVRDENNR</sequence>
<evidence type="ECO:0000313" key="2">
    <source>
        <dbReference type="EMBL" id="NBH60224.1"/>
    </source>
</evidence>
<dbReference type="Gene3D" id="2.30.30.320">
    <property type="entry name" value="DUF1653-like domain"/>
    <property type="match status" value="1"/>
</dbReference>
<feature type="domain" description="DUF1653" evidence="1">
    <location>
        <begin position="8"/>
        <end position="72"/>
    </location>
</feature>
<evidence type="ECO:0000313" key="3">
    <source>
        <dbReference type="Proteomes" id="UP000446866"/>
    </source>
</evidence>
<dbReference type="AlphaFoldDB" id="A0A845QG21"/>
<accession>A0A845QG21</accession>
<gene>
    <name evidence="2" type="ORF">D0435_00865</name>
</gene>
<proteinExistence type="predicted"/>
<dbReference type="InterPro" id="IPR023387">
    <property type="entry name" value="DUF1653-like_dom"/>
</dbReference>
<organism evidence="2 3">
    <name type="scientific">Anaerotruncus colihominis</name>
    <dbReference type="NCBI Taxonomy" id="169435"/>
    <lineage>
        <taxon>Bacteria</taxon>
        <taxon>Bacillati</taxon>
        <taxon>Bacillota</taxon>
        <taxon>Clostridia</taxon>
        <taxon>Eubacteriales</taxon>
        <taxon>Oscillospiraceae</taxon>
        <taxon>Anaerotruncus</taxon>
    </lineage>
</organism>
<dbReference type="Pfam" id="PF07866">
    <property type="entry name" value="DUF1653"/>
    <property type="match status" value="1"/>
</dbReference>
<reference evidence="2 3" key="1">
    <citation type="submission" date="2018-08" db="EMBL/GenBank/DDBJ databases">
        <title>Murine metabolic-syndrome-specific gut microbial biobank.</title>
        <authorList>
            <person name="Liu C."/>
        </authorList>
    </citation>
    <scope>NUCLEOTIDE SEQUENCE [LARGE SCALE GENOMIC DNA]</scope>
    <source>
        <strain evidence="2 3">28</strain>
    </source>
</reference>
<protein>
    <submittedName>
        <fullName evidence="2">DUF1653 domain-containing protein</fullName>
    </submittedName>
</protein>
<dbReference type="EMBL" id="QXWK01000001">
    <property type="protein sequence ID" value="NBH60224.1"/>
    <property type="molecule type" value="Genomic_DNA"/>
</dbReference>
<dbReference type="InterPro" id="IPR037135">
    <property type="entry name" value="DUF1653-like_dom_sf"/>
</dbReference>
<keyword evidence="3" id="KW-1185">Reference proteome</keyword>
<dbReference type="Proteomes" id="UP000446866">
    <property type="component" value="Unassembled WGS sequence"/>
</dbReference>
<evidence type="ECO:0000259" key="1">
    <source>
        <dbReference type="Pfam" id="PF07866"/>
    </source>
</evidence>
<comment type="caution">
    <text evidence="2">The sequence shown here is derived from an EMBL/GenBank/DDBJ whole genome shotgun (WGS) entry which is preliminary data.</text>
</comment>
<dbReference type="RefSeq" id="WP_160200523.1">
    <property type="nucleotide sequence ID" value="NZ_QXWK01000001.1"/>
</dbReference>